<dbReference type="AlphaFoldDB" id="A0AAW1KUP0"/>
<comment type="pathway">
    <text evidence="1 7">Glycan metabolism; pectin degradation; 2-dehydro-3-deoxy-D-gluconate from pectin: step 1/5.</text>
</comment>
<dbReference type="InterPro" id="IPR012334">
    <property type="entry name" value="Pectin_lyas_fold"/>
</dbReference>
<dbReference type="PROSITE" id="PS00503">
    <property type="entry name" value="PECTINESTERASE_2"/>
    <property type="match status" value="1"/>
</dbReference>
<dbReference type="SUPFAM" id="SSF101148">
    <property type="entry name" value="Plant invertase/pectin methylesterase inhibitor"/>
    <property type="match status" value="1"/>
</dbReference>
<comment type="catalytic activity">
    <reaction evidence="7">
        <text>[(1-&gt;4)-alpha-D-galacturonosyl methyl ester](n) + n H2O = [(1-&gt;4)-alpha-D-galacturonosyl](n) + n methanol + n H(+)</text>
        <dbReference type="Rhea" id="RHEA:22380"/>
        <dbReference type="Rhea" id="RHEA-COMP:14570"/>
        <dbReference type="Rhea" id="RHEA-COMP:14573"/>
        <dbReference type="ChEBI" id="CHEBI:15377"/>
        <dbReference type="ChEBI" id="CHEBI:15378"/>
        <dbReference type="ChEBI" id="CHEBI:17790"/>
        <dbReference type="ChEBI" id="CHEBI:140522"/>
        <dbReference type="ChEBI" id="CHEBI:140523"/>
        <dbReference type="EC" id="3.1.1.11"/>
    </reaction>
</comment>
<sequence>MPYYSSLKISLFIFLILISFIVCTFSESGVPEDPPSPPTDINQWCDTVPHPEPCKFFMAQKMLKPPKEKSEFRKMIVEVALDRASHAQSHIWGWGIRCDDHKKRAAWADCVRLYDHTIIQLNYTLNGLTTNSSFTNFDAQTWLSAALTNLETCLGGSEDMNVTTFIWPHVSYNVSDLISNGLAVNEGLIQSDNSTTNVNNNTTNNNETYPSWLSVNERRLLLGLRSLAAKKATFVVSKGRNARYKTIQSAIDAAARSNVRGRKVIHVRRGVYRENIYVGPYNNDITLIGDGMRNTIVTSSRSVRSGYTTYNSATAGVDGLRFIARDITFRNTAGPENGQAVALRSGSDLSVFYKCAFLGYQDTLFVHSQRQFYKMCYIYGTIDIIFGNAAAVFQNCMIVVRKPIWGQANVITAQGRADPNQNTGIVIHSSRIMADNALLKMGRSVTTYLGRPWQQYSRTIIMKTYIGPLVDSAGWMPWNGNQFLNTLYYAEYANFGPGSKVRRRVKWGGFHVIKNPGVASLFTVGQFIAGKTWLPTTGIPFSAGL</sequence>
<evidence type="ECO:0000256" key="6">
    <source>
        <dbReference type="PROSITE-ProRule" id="PRU10040"/>
    </source>
</evidence>
<accession>A0AAW1KUP0</accession>
<organism evidence="9 10">
    <name type="scientific">Saponaria officinalis</name>
    <name type="common">Common soapwort</name>
    <name type="synonym">Lychnis saponaria</name>
    <dbReference type="NCBI Taxonomy" id="3572"/>
    <lineage>
        <taxon>Eukaryota</taxon>
        <taxon>Viridiplantae</taxon>
        <taxon>Streptophyta</taxon>
        <taxon>Embryophyta</taxon>
        <taxon>Tracheophyta</taxon>
        <taxon>Spermatophyta</taxon>
        <taxon>Magnoliopsida</taxon>
        <taxon>eudicotyledons</taxon>
        <taxon>Gunneridae</taxon>
        <taxon>Pentapetalae</taxon>
        <taxon>Caryophyllales</taxon>
        <taxon>Caryophyllaceae</taxon>
        <taxon>Caryophylleae</taxon>
        <taxon>Saponaria</taxon>
    </lineage>
</organism>
<evidence type="ECO:0000256" key="7">
    <source>
        <dbReference type="RuleBase" id="RU000589"/>
    </source>
</evidence>
<dbReference type="Proteomes" id="UP001443914">
    <property type="component" value="Unassembled WGS sequence"/>
</dbReference>
<evidence type="ECO:0000256" key="5">
    <source>
        <dbReference type="ARBA" id="ARBA00023085"/>
    </source>
</evidence>
<dbReference type="InterPro" id="IPR033131">
    <property type="entry name" value="Pectinesterase_Asp_AS"/>
</dbReference>
<dbReference type="InterPro" id="IPR006501">
    <property type="entry name" value="Pectinesterase_inhib_dom"/>
</dbReference>
<evidence type="ECO:0000256" key="4">
    <source>
        <dbReference type="ARBA" id="ARBA00022801"/>
    </source>
</evidence>
<evidence type="ECO:0000256" key="2">
    <source>
        <dbReference type="ARBA" id="ARBA00006027"/>
    </source>
</evidence>
<protein>
    <recommendedName>
        <fullName evidence="7">Pectinesterase</fullName>
        <ecNumber evidence="7">3.1.1.11</ecNumber>
    </recommendedName>
</protein>
<dbReference type="GO" id="GO:0045490">
    <property type="term" value="P:pectin catabolic process"/>
    <property type="evidence" value="ECO:0007669"/>
    <property type="project" value="UniProtKB-UniRule"/>
</dbReference>
<reference evidence="9" key="1">
    <citation type="submission" date="2024-03" db="EMBL/GenBank/DDBJ databases">
        <title>WGS assembly of Saponaria officinalis var. Norfolk2.</title>
        <authorList>
            <person name="Jenkins J."/>
            <person name="Shu S."/>
            <person name="Grimwood J."/>
            <person name="Barry K."/>
            <person name="Goodstein D."/>
            <person name="Schmutz J."/>
            <person name="Leebens-Mack J."/>
            <person name="Osbourn A."/>
        </authorList>
    </citation>
    <scope>NUCLEOTIDE SEQUENCE [LARGE SCALE GENOMIC DNA]</scope>
    <source>
        <strain evidence="9">JIC</strain>
    </source>
</reference>
<proteinExistence type="inferred from homology"/>
<name>A0AAW1KUP0_SAPOF</name>
<dbReference type="Gene3D" id="1.20.140.40">
    <property type="entry name" value="Invertase/pectin methylesterase inhibitor family protein"/>
    <property type="match status" value="1"/>
</dbReference>
<evidence type="ECO:0000259" key="8">
    <source>
        <dbReference type="SMART" id="SM00856"/>
    </source>
</evidence>
<comment type="similarity">
    <text evidence="2">In the N-terminal section; belongs to the PMEI family.</text>
</comment>
<dbReference type="PANTHER" id="PTHR31707">
    <property type="entry name" value="PECTINESTERASE"/>
    <property type="match status" value="1"/>
</dbReference>
<dbReference type="CDD" id="cd15798">
    <property type="entry name" value="PMEI-like_3"/>
    <property type="match status" value="1"/>
</dbReference>
<feature type="domain" description="Pectinesterase inhibitor" evidence="8">
    <location>
        <begin position="36"/>
        <end position="184"/>
    </location>
</feature>
<dbReference type="InterPro" id="IPR011050">
    <property type="entry name" value="Pectin_lyase_fold/virulence"/>
</dbReference>
<feature type="active site" evidence="6">
    <location>
        <position position="383"/>
    </location>
</feature>
<dbReference type="InterPro" id="IPR035513">
    <property type="entry name" value="Invertase/methylesterase_inhib"/>
</dbReference>
<keyword evidence="4 7" id="KW-0378">Hydrolase</keyword>
<keyword evidence="7" id="KW-0732">Signal</keyword>
<comment type="caution">
    <text evidence="9">The sequence shown here is derived from an EMBL/GenBank/DDBJ whole genome shotgun (WGS) entry which is preliminary data.</text>
</comment>
<dbReference type="GO" id="GO:0042545">
    <property type="term" value="P:cell wall modification"/>
    <property type="evidence" value="ECO:0007669"/>
    <property type="project" value="UniProtKB-UniRule"/>
</dbReference>
<feature type="chain" id="PRO_5043109421" description="Pectinesterase" evidence="7">
    <location>
        <begin position="27"/>
        <end position="545"/>
    </location>
</feature>
<dbReference type="FunFam" id="2.160.20.10:FF:000001">
    <property type="entry name" value="Pectinesterase"/>
    <property type="match status" value="1"/>
</dbReference>
<dbReference type="GO" id="GO:0004857">
    <property type="term" value="F:enzyme inhibitor activity"/>
    <property type="evidence" value="ECO:0007669"/>
    <property type="project" value="InterPro"/>
</dbReference>
<comment type="similarity">
    <text evidence="3">In the C-terminal section; belongs to the pectinesterase family.</text>
</comment>
<evidence type="ECO:0000313" key="9">
    <source>
        <dbReference type="EMBL" id="KAK9724483.1"/>
    </source>
</evidence>
<dbReference type="GO" id="GO:0030599">
    <property type="term" value="F:pectinesterase activity"/>
    <property type="evidence" value="ECO:0007669"/>
    <property type="project" value="UniProtKB-UniRule"/>
</dbReference>
<dbReference type="SUPFAM" id="SSF51126">
    <property type="entry name" value="Pectin lyase-like"/>
    <property type="match status" value="1"/>
</dbReference>
<dbReference type="EC" id="3.1.1.11" evidence="7"/>
<feature type="signal peptide" evidence="7">
    <location>
        <begin position="1"/>
        <end position="26"/>
    </location>
</feature>
<dbReference type="Pfam" id="PF04043">
    <property type="entry name" value="PMEI"/>
    <property type="match status" value="1"/>
</dbReference>
<evidence type="ECO:0000256" key="3">
    <source>
        <dbReference type="ARBA" id="ARBA00007786"/>
    </source>
</evidence>
<dbReference type="Gene3D" id="2.160.20.10">
    <property type="entry name" value="Single-stranded right-handed beta-helix, Pectin lyase-like"/>
    <property type="match status" value="1"/>
</dbReference>
<dbReference type="Pfam" id="PF01095">
    <property type="entry name" value="Pectinesterase"/>
    <property type="match status" value="1"/>
</dbReference>
<evidence type="ECO:0000313" key="10">
    <source>
        <dbReference type="Proteomes" id="UP001443914"/>
    </source>
</evidence>
<dbReference type="NCBIfam" id="TIGR01614">
    <property type="entry name" value="PME_inhib"/>
    <property type="match status" value="1"/>
</dbReference>
<evidence type="ECO:0000256" key="1">
    <source>
        <dbReference type="ARBA" id="ARBA00005184"/>
    </source>
</evidence>
<dbReference type="SMART" id="SM00856">
    <property type="entry name" value="PMEI"/>
    <property type="match status" value="1"/>
</dbReference>
<keyword evidence="10" id="KW-1185">Reference proteome</keyword>
<keyword evidence="5 7" id="KW-0063">Aspartyl esterase</keyword>
<gene>
    <name evidence="9" type="ORF">RND81_05G076000</name>
</gene>
<dbReference type="InterPro" id="IPR000070">
    <property type="entry name" value="Pectinesterase_cat"/>
</dbReference>
<dbReference type="EMBL" id="JBDFQZ010000005">
    <property type="protein sequence ID" value="KAK9724483.1"/>
    <property type="molecule type" value="Genomic_DNA"/>
</dbReference>